<dbReference type="Proteomes" id="UP001595719">
    <property type="component" value="Unassembled WGS sequence"/>
</dbReference>
<feature type="compositionally biased region" description="Low complexity" evidence="1">
    <location>
        <begin position="1967"/>
        <end position="1981"/>
    </location>
</feature>
<dbReference type="PANTHER" id="PTHR34819">
    <property type="entry name" value="LARGE CYSTEINE-RICH PERIPLASMIC PROTEIN OMCB"/>
    <property type="match status" value="1"/>
</dbReference>
<organism evidence="4 5">
    <name type="scientific">Flavobacterium quisquiliarum</name>
    <dbReference type="NCBI Taxonomy" id="1834436"/>
    <lineage>
        <taxon>Bacteria</taxon>
        <taxon>Pseudomonadati</taxon>
        <taxon>Bacteroidota</taxon>
        <taxon>Flavobacteriia</taxon>
        <taxon>Flavobacteriales</taxon>
        <taxon>Flavobacteriaceae</taxon>
        <taxon>Flavobacterium</taxon>
    </lineage>
</organism>
<dbReference type="InterPro" id="IPR013783">
    <property type="entry name" value="Ig-like_fold"/>
</dbReference>
<gene>
    <name evidence="4" type="ORF">ACFOY0_12085</name>
</gene>
<dbReference type="Pfam" id="PF24346">
    <property type="entry name" value="DUF7507"/>
    <property type="match status" value="10"/>
</dbReference>
<evidence type="ECO:0000313" key="5">
    <source>
        <dbReference type="Proteomes" id="UP001595719"/>
    </source>
</evidence>
<dbReference type="InterPro" id="IPR001434">
    <property type="entry name" value="OmcB-like_DUF11"/>
</dbReference>
<dbReference type="InterPro" id="IPR055354">
    <property type="entry name" value="DUF7507"/>
</dbReference>
<dbReference type="RefSeq" id="WP_379786684.1">
    <property type="nucleotide sequence ID" value="NZ_JBHSCO010000003.1"/>
</dbReference>
<dbReference type="NCBIfam" id="TIGR01451">
    <property type="entry name" value="B_ant_repeat"/>
    <property type="match status" value="11"/>
</dbReference>
<protein>
    <submittedName>
        <fullName evidence="4">Gliding motility-associated C-terminal domain-containing protein</fullName>
    </submittedName>
</protein>
<dbReference type="PROSITE" id="PS50835">
    <property type="entry name" value="IG_LIKE"/>
    <property type="match status" value="1"/>
</dbReference>
<evidence type="ECO:0000256" key="1">
    <source>
        <dbReference type="SAM" id="MobiDB-lite"/>
    </source>
</evidence>
<feature type="region of interest" description="Disordered" evidence="1">
    <location>
        <begin position="1956"/>
        <end position="1989"/>
    </location>
</feature>
<dbReference type="Pfam" id="PF13585">
    <property type="entry name" value="CHU_C"/>
    <property type="match status" value="1"/>
</dbReference>
<evidence type="ECO:0000256" key="2">
    <source>
        <dbReference type="SAM" id="SignalP"/>
    </source>
</evidence>
<comment type="caution">
    <text evidence="4">The sequence shown here is derived from an EMBL/GenBank/DDBJ whole genome shotgun (WGS) entry which is preliminary data.</text>
</comment>
<dbReference type="InterPro" id="IPR051172">
    <property type="entry name" value="Chlamydia_OmcB"/>
</dbReference>
<reference evidence="5" key="1">
    <citation type="journal article" date="2019" name="Int. J. Syst. Evol. Microbiol.">
        <title>The Global Catalogue of Microorganisms (GCM) 10K type strain sequencing project: providing services to taxonomists for standard genome sequencing and annotation.</title>
        <authorList>
            <consortium name="The Broad Institute Genomics Platform"/>
            <consortium name="The Broad Institute Genome Sequencing Center for Infectious Disease"/>
            <person name="Wu L."/>
            <person name="Ma J."/>
        </authorList>
    </citation>
    <scope>NUCLEOTIDE SEQUENCE [LARGE SCALE GENOMIC DNA]</scope>
    <source>
        <strain evidence="5">CGMCC 1.15345</strain>
    </source>
</reference>
<feature type="chain" id="PRO_5046124130" evidence="2">
    <location>
        <begin position="20"/>
        <end position="3403"/>
    </location>
</feature>
<dbReference type="SUPFAM" id="SSF48726">
    <property type="entry name" value="Immunoglobulin"/>
    <property type="match status" value="2"/>
</dbReference>
<dbReference type="InterPro" id="IPR036179">
    <property type="entry name" value="Ig-like_dom_sf"/>
</dbReference>
<dbReference type="PANTHER" id="PTHR34819:SF3">
    <property type="entry name" value="CELL SURFACE PROTEIN"/>
    <property type="match status" value="1"/>
</dbReference>
<feature type="signal peptide" evidence="2">
    <location>
        <begin position="1"/>
        <end position="19"/>
    </location>
</feature>
<dbReference type="EMBL" id="JBHSCO010000003">
    <property type="protein sequence ID" value="MFC4391735.1"/>
    <property type="molecule type" value="Genomic_DNA"/>
</dbReference>
<keyword evidence="5" id="KW-1185">Reference proteome</keyword>
<sequence length="3403" mass="355287">MKNCYSILLTLFLVFSLNAKTTAYYNAESKNDWKNPVPWATTNNAVESVYDKLLKHHKTVSAKTVIAPSFTLDVTTDGCKSGGRIVVNATGTTGTVLYQLDGPKSFAQGTLNIFDGLPTGDYTVKVFDGSTGATPVIQTVKIENNFTDLNIDSVIQSNNLSTSFVCGPRGIITVNASGGKGPLSYSLINKATNTILVGYGSQPSNIFTGVPTGTYIVLVEDKCGNFLRSGDVGITVNDYDDITAATSMSVSLIPPGYSTNNMYFTENAGCKTMTVAFNPRTNATYDPATTFWAYLVKDASGKVLNVNRKDVLYRVGTPNGDWSEWVASDMPATVKFTLPDNNDVPFTFQFKSGCNDDVKTEIIYNYIGFKKILPTFDALFANSCSALTLGNFKVDVPNGSDHLLCFPVNVKVYDTDDSNRLLGDKDFSTYGYIIPTPLTTPGSYAGWIPGHTLKVVMTDAKGISLTETCIVPTPIYTDFKMNANRLGAYFNNNCSFTGLKYDFVSISNVATGIVNGPFPVTFTATCISDPSLNQTVTVYNATDKNADGSLKITAPFGTYLPYGFYDFKLEFGDKGDGTGPCRTTTITGYDNSQRNKGLKLGNVTTPTNVTGCKTYTVNIPYYYTNASGAPIAASTVGIDGVWITLTNNDASGNGNQSVYTSNRTSYSFTGVPAGTYTLSIAPYDNTGAKPTCSSDSKTITLAPYALPVIDVPHSGGLVCFPATKGNLTVVATGTSLPLQYAYKKQGATDATYSANQTNNIFSSLDIGFYTVRVTDACGAVITQDLTVASSTTSIFSGATQTICPGTTATVTTTPIGMVTNYKWTAPDGVTVLQNGPEFYQLVIPNFTAANNGDYTVVATSPAGCTAKGTITLTAATDLNLIVTNPATVCAGTSVNLANAVSGVASYIYYASNQTTELATPTVTPLVTTDYYVQGTSASGCVLPKQKITVTVNPAPALVITNPAPVSTAGTTVNLKVAAITAGSTNVNTLDYYEDAACTVLVTNPNAVTITGNKTYYIKATSLSGCTDIKPVTITTLFPSVTITGTKGSCMANNTITAAASWTVATPATYTLTGTVADGSSITRSQTDNNVFNNLPSGTYTVKISDSNYPAPTGVTSAPETVNSSYDILKLTTVTPSTAGTPTCGSNGTITYGTTAGTQPVEYWIESSPGVIAAGPVTNYAGTVTFSNVPQGTYTVYAKDACETTQLEPNVKVSGFDLTGFDKIVIENPTQYFSRGKDCDHLAFVLDYITGHMDLFKGATEIPFDWTKLAYELEVKNGSTTTTYSIAPGTTDIDVSYVPFSSPQTQYRLKLKSPCTGADIYSDWIVVEDPKIDVTVIDNTPADMCSTGSQTLALTTDWNTEPCFPVTNISVTNVATGAVVNFPDPWTSPSDDYLLTGLLAGTYNISATDAQLHTYTLNGKVFAPDAPTRPSAKLTSAQGCTFGKVNLQIGNILAAGPYPITYTITSAPAGVTVPKTYTQTDDSSNTIFTDLPSGAYTVKVSYGDNGTGIGACSQILTIDAQSPVLAYSLDKLWYDGCQDATRRIEGTFKATDQDGNIVTSYGGPYGPVVAGGVSNNIYLKAHAQILEAPADYTGPIGEDSEVEMYGGDATFAFPDRLDPTNSNYNNNWAGKILVPGTYKIGIYPEYFSYNEDCRFVQPGTIKTITIPINNTVGIDAAKSGGLACSGGTGTLVVTPTGTGPFTYQYKIKGAPASSYSAPQASNEFPGLAAGDYDVKISTTCTSIEPTLSVLSLTAASILSITPSAAVCQGQEAVISILPIGPIESIIWTLDGAPITTGLDATGTILTIPSFTDANKGVYVANVTSTTGCVFESKPLTVTLANPSTCGASPFTAIKTVTDASGNNKAEANEILTYHITVKNIGTTAIPSITIEDNIPANTTYVDDSVSLGGSYDSLGNKVNFTDITPLAVNDTRTYTFNVKVTGDLTDVSVVSNIATVNGAKTTPEDPENPGNPDPDCNNPAGCTTDIPTDPSSGISITKHGTFVDANGDGKTNVGDKVTYAFTVKNTGETTLTNITVTDNNADVTGGPLGSLAVGAIDTTTFTAVHTITQADIDSGFVYNLATAAGKDPDNKDVTDTSTDPLPCATCPVDPACPDCTITPVPSKSSISITKHGTFVDANGDGKTNVGDKVTYAFTVKNTGETTLTNITVTDNNADVTGGPLGSLAVGAIDTTTFTAVHTITQADIDAGFVYNLATATGKDPDNKDVTDTSTDPLPCAICPVDPACPDCTITPVPSKSSISITKHGTFVDANGDGKTNVGDKVTYAFTVKNTGETTLTNITVTDNNADVTGGPLGSLAVGAIDTTTFTAVHIITQADIDAGFVYNLATATGKDPKGDDVTDTSTDPLPCATCPVDPACPDCTITPVPSKSSISITKHGTFVDADNNGKTNVGDKVTYAFTVKNTGETTLTNITVTDPNAVVTGGPLASLAPGAIDTTTFTAVHTVTQADIDKGMVYNLATATGKDPKGDDVTDTSTDPLPCATCPVDPTCPDCTITPLTPSSGISITKHGTFVDANNDGKTNVGDKVTYAFTVKNTGETTLTNITVTDNNADVTGTLAALAPGATDATTFTAVHIITQADIDAGYVYNLATATGKDPKGDDVTDTSTDPLPCATCPVDPTCPDCTITPLTPSSGISITKHGTFVDANNDGKTNVGDKVTYAFTVKNTGETTLTNITVTDNNADVTGTLAALAPGATDATTFTAVHIITQADIDAGYVYNLATATGKDPKGDDVTDTSTDPLPCATCPVDPACPDCTITPVPSKSSISITKHGTFVDADNNGKTNVGDKVTYAFTVKNTGETTLTNITVTDPNAVVTGGPLASLAPGAIETTTFTAVHTVTQADIDKGMVYNLATATGKDPKGDDVTDTSTDPLPCTTCPVDPACPDCTITPLTPKSGISITKHGTFVDANNDGKTNVGDKVTYAFTVKNTGETTLTNITVTDPNAVVTGGPLASLAPGAIDTTTFTAVHTVTQADIDKGMVYNLATATGKDPKGDDVTDTSTDPLPCATCPVDPACPDCTITPVPSKSSISITKHGTFVDANNDGKTNVGDKVTYAFTVKNTGETTLTNIIVTDNNAVVTGGPLASLAPGAIDTTTFTAVHIITQADIDKGMVYNLATATGKDPKGDDVTNTSTDPTPTCATCPIDSACPDCTITPLISNSSIAVIKKAVFVDENNNGYAEVGETIRYSFEVKNTGNETLTNVTITDNLPGLVLSGSPITLAPGETNSTNFIGVYAITKADIDAGSVTNQALAEGTTPSGEKVNALSDNTNFVDDKPTVIDVVTCVVEVFNAVSPNGDGINDEFRIQGLECYPNNTVEIYNRWGVKVFETSGYGSNGNTFKGYSDGRATISRGESLPDGTYFYILKYFDELRHKMLDKSGYLYIKK</sequence>
<dbReference type="InterPro" id="IPR047589">
    <property type="entry name" value="DUF11_rpt"/>
</dbReference>
<dbReference type="InterPro" id="IPR007110">
    <property type="entry name" value="Ig-like_dom"/>
</dbReference>
<keyword evidence="2" id="KW-0732">Signal</keyword>
<accession>A0ABV8W8V3</accession>
<name>A0ABV8W8V3_9FLAO</name>
<feature type="domain" description="Ig-like" evidence="3">
    <location>
        <begin position="1744"/>
        <end position="1835"/>
    </location>
</feature>
<dbReference type="Gene3D" id="2.60.40.10">
    <property type="entry name" value="Immunoglobulins"/>
    <property type="match status" value="1"/>
</dbReference>
<dbReference type="Pfam" id="PF01345">
    <property type="entry name" value="DUF11"/>
    <property type="match status" value="1"/>
</dbReference>
<proteinExistence type="predicted"/>
<evidence type="ECO:0000259" key="3">
    <source>
        <dbReference type="PROSITE" id="PS50835"/>
    </source>
</evidence>
<evidence type="ECO:0000313" key="4">
    <source>
        <dbReference type="EMBL" id="MFC4391735.1"/>
    </source>
</evidence>